<dbReference type="PANTHER" id="PTHR37471">
    <property type="entry name" value="UNNAMED PRODUCT"/>
    <property type="match status" value="1"/>
</dbReference>
<organism evidence="3">
    <name type="scientific">Pinguiococcus pyrenoidosus</name>
    <dbReference type="NCBI Taxonomy" id="172671"/>
    <lineage>
        <taxon>Eukaryota</taxon>
        <taxon>Sar</taxon>
        <taxon>Stramenopiles</taxon>
        <taxon>Ochrophyta</taxon>
        <taxon>Pinguiophyceae</taxon>
        <taxon>Pinguiochrysidales</taxon>
        <taxon>Pinguiochrysidaceae</taxon>
        <taxon>Pinguiococcus</taxon>
    </lineage>
</organism>
<protein>
    <recommendedName>
        <fullName evidence="2">AB hydrolase-1 domain-containing protein</fullName>
    </recommendedName>
</protein>
<evidence type="ECO:0000259" key="2">
    <source>
        <dbReference type="Pfam" id="PF12697"/>
    </source>
</evidence>
<dbReference type="InterPro" id="IPR000073">
    <property type="entry name" value="AB_hydrolase_1"/>
</dbReference>
<dbReference type="AlphaFoldDB" id="A0A7R9U1V0"/>
<keyword evidence="1" id="KW-0732">Signal</keyword>
<dbReference type="InterPro" id="IPR029058">
    <property type="entry name" value="AB_hydrolase_fold"/>
</dbReference>
<feature type="chain" id="PRO_5031175775" description="AB hydrolase-1 domain-containing protein" evidence="1">
    <location>
        <begin position="19"/>
        <end position="968"/>
    </location>
</feature>
<gene>
    <name evidence="3" type="ORF">PPYR1160_LOCUS1224</name>
</gene>
<dbReference type="Pfam" id="PF12697">
    <property type="entry name" value="Abhydrolase_6"/>
    <property type="match status" value="1"/>
</dbReference>
<accession>A0A7R9U1V0</accession>
<feature type="domain" description="AB hydrolase-1" evidence="2">
    <location>
        <begin position="686"/>
        <end position="899"/>
    </location>
</feature>
<evidence type="ECO:0000256" key="1">
    <source>
        <dbReference type="SAM" id="SignalP"/>
    </source>
</evidence>
<proteinExistence type="predicted"/>
<dbReference type="PANTHER" id="PTHR37471:SF1">
    <property type="entry name" value="AB HYDROLASE-1 DOMAIN-CONTAINING PROTEIN"/>
    <property type="match status" value="1"/>
</dbReference>
<sequence length="968" mass="105726">MHLKTLLPLLLLFPGAFAVAPTSKFLKLRGGFSQISPKAKNAVLRWPRPRRRIGVEEESAAADPKATPTTSWRWFGSSTAPVEQKSNESYGASAGHVLTKIVKLYRSDGTTKRVVKKGASRAVKEPPKGDPIENAGGLVSGYEFGLGLGILLAENATEKAFEALKSLYPAAELGRASKESKASTDLSAYHMIWDRVAEIGKSTRLSQLISEVSVADWSLPTDPKSAAQQFMYPSTETLLGLVKEQQQGDGPDWSLMGYREAVDTVLRKVMGTVDEARSVAYKFAFGEADVPPVKQERSRTDMLSAMYNYSIGLGVTTGLSYAFNQSVSRFGVPEMAAPSVSIMFEDLGIAAEAEQGLIPSMGPFSESSLFTEIVDYVYSSEVLAWAIGLSVGAGFSVATGSALPLLVYTGAETLFAATCVVLAKYVLGKPLDPATLDPTLAAARRKQNPSINATISPLPVAPRDGAADAVKQADSLEALVADAMQKDGEGAAAPGDGATEEFLWAPRFIPEGVALFQNLRDTLTQRGKVRARNWNDAWDLALQESPDVKQFISGWFYDTTFEDITKEDITEFLCWGVYGKQSKFLDRSQLRNIDKAVKDLEDVSDHRFVQREAGQEPAPCIRSSIEPLRWRHKPLAFYAATQGVLQSYMWRLFAREGFKRYTLQMEGSDGKQSFRYWYKPGVGPPIVFMHGVGGLPAYTETVSELNSRLGCPVIAIEQPHISLHVNPSVPKAADVVLAIATLLEQLSLGPAVFVGHSFGSLTLSWVSQGLPEIVLGNVFLDPITFQLNLPNVCRSFNYRKNIRTNPLSFKGVADLVATELFAAHACLRGFWWGSSAIWAQDLQRLEIPTRVILSEDDRIVPSAAVAEHIERHESRVGKSNSFVGARVIEKCGHGDWLFEKEVNREIVLSEITQVWTDASAAKSTEPSAMPVLDKRLVSSARAAIEEMFTANFARSETKAEDATKAVSA</sequence>
<dbReference type="Gene3D" id="3.40.50.1820">
    <property type="entry name" value="alpha/beta hydrolase"/>
    <property type="match status" value="1"/>
</dbReference>
<name>A0A7R9U1V0_9STRA</name>
<reference evidence="3" key="1">
    <citation type="submission" date="2021-01" db="EMBL/GenBank/DDBJ databases">
        <authorList>
            <person name="Corre E."/>
            <person name="Pelletier E."/>
            <person name="Niang G."/>
            <person name="Scheremetjew M."/>
            <person name="Finn R."/>
            <person name="Kale V."/>
            <person name="Holt S."/>
            <person name="Cochrane G."/>
            <person name="Meng A."/>
            <person name="Brown T."/>
            <person name="Cohen L."/>
        </authorList>
    </citation>
    <scope>NUCLEOTIDE SEQUENCE</scope>
    <source>
        <strain evidence="3">CCMP2078</strain>
    </source>
</reference>
<feature type="signal peptide" evidence="1">
    <location>
        <begin position="1"/>
        <end position="18"/>
    </location>
</feature>
<dbReference type="SUPFAM" id="SSF53474">
    <property type="entry name" value="alpha/beta-Hydrolases"/>
    <property type="match status" value="1"/>
</dbReference>
<evidence type="ECO:0000313" key="3">
    <source>
        <dbReference type="EMBL" id="CAD8251733.1"/>
    </source>
</evidence>
<dbReference type="EMBL" id="HBEA01001647">
    <property type="protein sequence ID" value="CAD8251733.1"/>
    <property type="molecule type" value="Transcribed_RNA"/>
</dbReference>